<evidence type="ECO:0000313" key="6">
    <source>
        <dbReference type="Proteomes" id="UP000494205"/>
    </source>
</evidence>
<dbReference type="RefSeq" id="WP_102636239.1">
    <property type="nucleotide sequence ID" value="NZ_CADIJZ010000038.1"/>
</dbReference>
<dbReference type="PRINTS" id="PR00080">
    <property type="entry name" value="SDRFAMILY"/>
</dbReference>
<gene>
    <name evidence="3" type="primary">linC_1</name>
    <name evidence="4" type="ORF">C0Z16_33180</name>
    <name evidence="3" type="ORF">LMG27174_06474</name>
</gene>
<comment type="similarity">
    <text evidence="1">Belongs to the short-chain dehydrogenases/reductases (SDR) family.</text>
</comment>
<dbReference type="Proteomes" id="UP000494205">
    <property type="component" value="Unassembled WGS sequence"/>
</dbReference>
<dbReference type="PRINTS" id="PR00081">
    <property type="entry name" value="GDHRDH"/>
</dbReference>
<proteinExistence type="inferred from homology"/>
<dbReference type="EMBL" id="CADIJZ010000038">
    <property type="protein sequence ID" value="CAB3738514.1"/>
    <property type="molecule type" value="Genomic_DNA"/>
</dbReference>
<accession>A0A2N7VYI3</accession>
<evidence type="ECO:0000256" key="2">
    <source>
        <dbReference type="ARBA" id="ARBA00023002"/>
    </source>
</evidence>
<dbReference type="InterPro" id="IPR036291">
    <property type="entry name" value="NAD(P)-bd_dom_sf"/>
</dbReference>
<dbReference type="EMBL" id="PNXY01000044">
    <property type="protein sequence ID" value="PMS22222.1"/>
    <property type="molecule type" value="Genomic_DNA"/>
</dbReference>
<keyword evidence="5" id="KW-1185">Reference proteome</keyword>
<keyword evidence="2 3" id="KW-0560">Oxidoreductase</keyword>
<dbReference type="SUPFAM" id="SSF51735">
    <property type="entry name" value="NAD(P)-binding Rossmann-fold domains"/>
    <property type="match status" value="1"/>
</dbReference>
<reference evidence="3 6" key="2">
    <citation type="submission" date="2020-04" db="EMBL/GenBank/DDBJ databases">
        <authorList>
            <person name="De Canck E."/>
        </authorList>
    </citation>
    <scope>NUCLEOTIDE SEQUENCE [LARGE SCALE GENOMIC DNA]</scope>
    <source>
        <strain evidence="3 6">LMG 27174</strain>
    </source>
</reference>
<dbReference type="Proteomes" id="UP000235659">
    <property type="component" value="Unassembled WGS sequence"/>
</dbReference>
<evidence type="ECO:0000313" key="3">
    <source>
        <dbReference type="EMBL" id="CAB3738514.1"/>
    </source>
</evidence>
<dbReference type="AlphaFoldDB" id="A0A2N7VYI3"/>
<dbReference type="FunFam" id="3.40.50.720:FF:000084">
    <property type="entry name" value="Short-chain dehydrogenase reductase"/>
    <property type="match status" value="1"/>
</dbReference>
<sequence>MGRLDGKVAFVTGAGGGIGRAICERFLAEGARIAAIDINPDVAGEAIAGAAHADAMALACDVSSDDEVKESIGRTVRSFGKVDVLCNIAGGSSLLDGPVTEVPLDEFWRTIKLDLFGTFLCCRHTIPELIRAGGGSVINLTSMAAVMALPGRDSYTAAKGAVASLTRSMAAEYAKHSIRVNAIAPSVTLTPRVKSRMEINDAAQKLKSIHLLGFLEPMDIAHMGVYLASDESRRMTGQILSVDSGASAV</sequence>
<dbReference type="Pfam" id="PF13561">
    <property type="entry name" value="adh_short_C2"/>
    <property type="match status" value="1"/>
</dbReference>
<dbReference type="CDD" id="cd05233">
    <property type="entry name" value="SDR_c"/>
    <property type="match status" value="1"/>
</dbReference>
<dbReference type="OrthoDB" id="9178657at2"/>
<organism evidence="3 6">
    <name type="scientific">Paraburkholderia rhynchosiae</name>
    <dbReference type="NCBI Taxonomy" id="487049"/>
    <lineage>
        <taxon>Bacteria</taxon>
        <taxon>Pseudomonadati</taxon>
        <taxon>Pseudomonadota</taxon>
        <taxon>Betaproteobacteria</taxon>
        <taxon>Burkholderiales</taxon>
        <taxon>Burkholderiaceae</taxon>
        <taxon>Paraburkholderia</taxon>
    </lineage>
</organism>
<evidence type="ECO:0000313" key="4">
    <source>
        <dbReference type="EMBL" id="PMS22222.1"/>
    </source>
</evidence>
<reference evidence="4 5" key="1">
    <citation type="submission" date="2018-01" db="EMBL/GenBank/DDBJ databases">
        <title>Whole genome analyses suggest that Burkholderia sensu lato contains two further novel genera in the rhizoxinica-symbiotica group Mycetohabitans gen. nov., and Trinickia gen. nov.: implications for the evolution of diazotrophy and nodulation in the Burkholderiaceae.</title>
        <authorList>
            <person name="Estrada-de los Santos P."/>
            <person name="Palmer M."/>
            <person name="Chavez-Ramirez B."/>
            <person name="Beukes C."/>
            <person name="Steenkamp E.T."/>
            <person name="Hirsch A.M."/>
            <person name="Manyaka P."/>
            <person name="Maluk M."/>
            <person name="Lafos M."/>
            <person name="Crook M."/>
            <person name="Gross E."/>
            <person name="Simon M.F."/>
            <person name="Bueno dos Reis Junior F."/>
            <person name="Poole P.S."/>
            <person name="Venter S.N."/>
            <person name="James E.K."/>
        </authorList>
    </citation>
    <scope>NUCLEOTIDE SEQUENCE [LARGE SCALE GENOMIC DNA]</scope>
    <source>
        <strain evidence="4 5">WSM 3937</strain>
    </source>
</reference>
<dbReference type="InterPro" id="IPR020904">
    <property type="entry name" value="Sc_DH/Rdtase_CS"/>
</dbReference>
<dbReference type="EC" id="1.1.1.-" evidence="3"/>
<dbReference type="PANTHER" id="PTHR24321:SF8">
    <property type="entry name" value="ESTRADIOL 17-BETA-DEHYDROGENASE 8-RELATED"/>
    <property type="match status" value="1"/>
</dbReference>
<dbReference type="Gene3D" id="3.40.50.720">
    <property type="entry name" value="NAD(P)-binding Rossmann-like Domain"/>
    <property type="match status" value="1"/>
</dbReference>
<dbReference type="PROSITE" id="PS00061">
    <property type="entry name" value="ADH_SHORT"/>
    <property type="match status" value="1"/>
</dbReference>
<evidence type="ECO:0000313" key="5">
    <source>
        <dbReference type="Proteomes" id="UP000235659"/>
    </source>
</evidence>
<name>A0A2N7VYI3_9BURK</name>
<evidence type="ECO:0000256" key="1">
    <source>
        <dbReference type="ARBA" id="ARBA00006484"/>
    </source>
</evidence>
<dbReference type="InterPro" id="IPR002347">
    <property type="entry name" value="SDR_fam"/>
</dbReference>
<protein>
    <submittedName>
        <fullName evidence="3">2,5-dichloro-2,5-cyclohexadiene-1,4-diol dehydrogenase</fullName>
        <ecNumber evidence="3">1.1.1.-</ecNumber>
    </submittedName>
    <submittedName>
        <fullName evidence="4">Short-chain dehydrogenase</fullName>
    </submittedName>
</protein>
<dbReference type="GO" id="GO:0016491">
    <property type="term" value="F:oxidoreductase activity"/>
    <property type="evidence" value="ECO:0007669"/>
    <property type="project" value="UniProtKB-KW"/>
</dbReference>
<dbReference type="PANTHER" id="PTHR24321">
    <property type="entry name" value="DEHYDROGENASES, SHORT CHAIN"/>
    <property type="match status" value="1"/>
</dbReference>